<gene>
    <name evidence="1" type="ORF">LITE_LOCUS924</name>
</gene>
<comment type="caution">
    <text evidence="1">The sequence shown here is derived from an EMBL/GenBank/DDBJ whole genome shotgun (WGS) entry which is preliminary data.</text>
</comment>
<sequence length="101" mass="11446">MQHIRSFCAFTTIPLSSHHNIIIIATMNNTIPTLILPLFCCCCCASSSPFSRGLSVHDSTSKKYHKLTRNCFLLIFSSFDNVDETSFSFSLHENKKKIPFL</sequence>
<organism evidence="1 2">
    <name type="scientific">Linum tenue</name>
    <dbReference type="NCBI Taxonomy" id="586396"/>
    <lineage>
        <taxon>Eukaryota</taxon>
        <taxon>Viridiplantae</taxon>
        <taxon>Streptophyta</taxon>
        <taxon>Embryophyta</taxon>
        <taxon>Tracheophyta</taxon>
        <taxon>Spermatophyta</taxon>
        <taxon>Magnoliopsida</taxon>
        <taxon>eudicotyledons</taxon>
        <taxon>Gunneridae</taxon>
        <taxon>Pentapetalae</taxon>
        <taxon>rosids</taxon>
        <taxon>fabids</taxon>
        <taxon>Malpighiales</taxon>
        <taxon>Linaceae</taxon>
        <taxon>Linum</taxon>
    </lineage>
</organism>
<feature type="non-terminal residue" evidence="1">
    <location>
        <position position="101"/>
    </location>
</feature>
<protein>
    <submittedName>
        <fullName evidence="1">Uncharacterized protein</fullName>
    </submittedName>
</protein>
<evidence type="ECO:0000313" key="1">
    <source>
        <dbReference type="EMBL" id="CAI0376237.1"/>
    </source>
</evidence>
<reference evidence="1" key="1">
    <citation type="submission" date="2022-08" db="EMBL/GenBank/DDBJ databases">
        <authorList>
            <person name="Gutierrez-Valencia J."/>
        </authorList>
    </citation>
    <scope>NUCLEOTIDE SEQUENCE</scope>
</reference>
<keyword evidence="2" id="KW-1185">Reference proteome</keyword>
<evidence type="ECO:0000313" key="2">
    <source>
        <dbReference type="Proteomes" id="UP001154282"/>
    </source>
</evidence>
<dbReference type="AlphaFoldDB" id="A0AAV0GUB5"/>
<name>A0AAV0GUB5_9ROSI</name>
<proteinExistence type="predicted"/>
<dbReference type="EMBL" id="CAMGYJ010000002">
    <property type="protein sequence ID" value="CAI0376237.1"/>
    <property type="molecule type" value="Genomic_DNA"/>
</dbReference>
<accession>A0AAV0GUB5</accession>
<dbReference type="Proteomes" id="UP001154282">
    <property type="component" value="Unassembled WGS sequence"/>
</dbReference>